<dbReference type="Gene3D" id="1.10.10.10">
    <property type="entry name" value="Winged helix-like DNA-binding domain superfamily/Winged helix DNA-binding domain"/>
    <property type="match status" value="1"/>
</dbReference>
<dbReference type="Gene3D" id="1.20.58.1460">
    <property type="match status" value="1"/>
</dbReference>
<reference evidence="4 6" key="2">
    <citation type="journal article" date="2019" name="Microbiome">
        <title>Annotated bacterial chromosomes from frame-shift-corrected long-read metagenomic data.</title>
        <authorList>
            <person name="Arumugam K."/>
            <person name="Bagci C."/>
            <person name="Bessarab I."/>
            <person name="Beier S."/>
            <person name="Buchfink B."/>
            <person name="Gorska A."/>
            <person name="Qiu G."/>
            <person name="Huson D.H."/>
            <person name="Williams R.B.H."/>
        </authorList>
    </citation>
    <scope>NUCLEOTIDE SEQUENCE [LARGE SCALE GENOMIC DNA]</scope>
    <source>
        <strain evidence="4">SSA1</strain>
    </source>
</reference>
<keyword evidence="5" id="KW-1185">Reference proteome</keyword>
<sequence length="327" mass="36811">MSVAIHTRIDEFRRQRRVHAGSLIVSLFGDVVLPRGGRVWLGSLIHLLGPLGINERSVRTAVFRLTKDEWLCSEALGRRSEYRLTTSGERRCADAARQIYAARAPHWDRRWRQILVLGAFAQKDREALRRALFWQGFGALGAECFVHPSADLPRVLDALLADGLAHLLAGLMPLLAADASLVGTAGNADLVARAWDLRELGQAYAEFVSTYNSVLVELRSDPLATADEEGAFLLRLLLIHDYRRLLLRDPELPEQLLPAEWPGERARLLCKDLYRRLLVPAERHLDRLLLTADGVCPPLQPIVYERFAEDDPLRCLRLDVSDHAGEK</sequence>
<gene>
    <name evidence="3" type="primary">paaX</name>
    <name evidence="3" type="ORF">AW06_000284</name>
    <name evidence="4" type="ORF">HWD57_14950</name>
</gene>
<dbReference type="PANTHER" id="PTHR30319">
    <property type="entry name" value="PHENYLACETIC ACID REGULATOR-RELATED TRANSCRIPTIONAL REPRESSOR"/>
    <property type="match status" value="1"/>
</dbReference>
<dbReference type="InterPro" id="IPR011965">
    <property type="entry name" value="PaaX_trns_reg"/>
</dbReference>
<evidence type="ECO:0000313" key="5">
    <source>
        <dbReference type="Proteomes" id="UP000021315"/>
    </source>
</evidence>
<dbReference type="Proteomes" id="UP000021315">
    <property type="component" value="Unassembled WGS sequence"/>
</dbReference>
<accession>A0A7D5SME6</accession>
<protein>
    <submittedName>
        <fullName evidence="4">Phenylacetic acid degradation operon negative regulatory protein PaaX</fullName>
    </submittedName>
    <submittedName>
        <fullName evidence="3">Transcriptional repressor PaaX</fullName>
    </submittedName>
</protein>
<dbReference type="Pfam" id="PF08223">
    <property type="entry name" value="PaaX_C"/>
    <property type="match status" value="1"/>
</dbReference>
<dbReference type="STRING" id="1453999.AW06_000284"/>
<dbReference type="RefSeq" id="WP_171047365.1">
    <property type="nucleotide sequence ID" value="NZ_JDST02000005.1"/>
</dbReference>
<dbReference type="PIRSF" id="PIRSF020623">
    <property type="entry name" value="PaaX"/>
    <property type="match status" value="1"/>
</dbReference>
<dbReference type="PANTHER" id="PTHR30319:SF1">
    <property type="entry name" value="TRANSCRIPTIONAL REPRESSOR PAAX"/>
    <property type="match status" value="1"/>
</dbReference>
<dbReference type="GO" id="GO:0006351">
    <property type="term" value="P:DNA-templated transcription"/>
    <property type="evidence" value="ECO:0007669"/>
    <property type="project" value="InterPro"/>
</dbReference>
<dbReference type="InterPro" id="IPR012906">
    <property type="entry name" value="PaaX-like_N"/>
</dbReference>
<dbReference type="EMBL" id="JDST02000005">
    <property type="protein sequence ID" value="KFB78333.1"/>
    <property type="molecule type" value="Genomic_DNA"/>
</dbReference>
<dbReference type="Proteomes" id="UP000509684">
    <property type="component" value="Chromosome"/>
</dbReference>
<evidence type="ECO:0000313" key="6">
    <source>
        <dbReference type="Proteomes" id="UP000509684"/>
    </source>
</evidence>
<dbReference type="InterPro" id="IPR036388">
    <property type="entry name" value="WH-like_DNA-bd_sf"/>
</dbReference>
<evidence type="ECO:0000259" key="2">
    <source>
        <dbReference type="Pfam" id="PF08223"/>
    </source>
</evidence>
<name>A0A080MAR9_9PROT</name>
<evidence type="ECO:0000259" key="1">
    <source>
        <dbReference type="Pfam" id="PF07848"/>
    </source>
</evidence>
<evidence type="ECO:0000313" key="4">
    <source>
        <dbReference type="EMBL" id="QLH50945.1"/>
    </source>
</evidence>
<reference evidence="4" key="3">
    <citation type="submission" date="2020-06" db="EMBL/GenBank/DDBJ databases">
        <authorList>
            <person name="Arumugam K."/>
            <person name="Besarab I."/>
            <person name="Haryono M."/>
            <person name="Bagci C."/>
            <person name="Beier S."/>
            <person name="Buchfink B."/>
            <person name="Gorska A."/>
            <person name="Qiu G."/>
            <person name="Huson D.H."/>
            <person name="Williams R.B."/>
        </authorList>
    </citation>
    <scope>NUCLEOTIDE SEQUENCE</scope>
    <source>
        <strain evidence="4">SSA1</strain>
    </source>
</reference>
<proteinExistence type="predicted"/>
<dbReference type="InterPro" id="IPR013225">
    <property type="entry name" value="PaaX_C"/>
</dbReference>
<dbReference type="KEGG" id="acog:HWD57_14950"/>
<feature type="domain" description="Transcriptional repressor PaaX-like C-terminal" evidence="2">
    <location>
        <begin position="195"/>
        <end position="286"/>
    </location>
</feature>
<dbReference type="AlphaFoldDB" id="A0A080MAR9"/>
<feature type="domain" description="Transcriptional repressor PaaX-like N-terminal" evidence="1">
    <location>
        <begin position="20"/>
        <end position="87"/>
    </location>
</feature>
<dbReference type="NCBIfam" id="TIGR02277">
    <property type="entry name" value="PaaX_trns_reg"/>
    <property type="match status" value="1"/>
</dbReference>
<organism evidence="3 5">
    <name type="scientific">Candidatus Accumulibacter cognatus</name>
    <dbReference type="NCBI Taxonomy" id="2954383"/>
    <lineage>
        <taxon>Bacteria</taxon>
        <taxon>Pseudomonadati</taxon>
        <taxon>Pseudomonadota</taxon>
        <taxon>Betaproteobacteria</taxon>
        <taxon>Candidatus Accumulibacter</taxon>
    </lineage>
</organism>
<evidence type="ECO:0000313" key="3">
    <source>
        <dbReference type="EMBL" id="KFB78333.1"/>
    </source>
</evidence>
<dbReference type="EMBL" id="CP058708">
    <property type="protein sequence ID" value="QLH50945.1"/>
    <property type="molecule type" value="Genomic_DNA"/>
</dbReference>
<dbReference type="Pfam" id="PF07848">
    <property type="entry name" value="PaaX"/>
    <property type="match status" value="1"/>
</dbReference>
<reference evidence="3 5" key="1">
    <citation type="submission" date="2014-02" db="EMBL/GenBank/DDBJ databases">
        <title>Expanding our view of genomic diversity in Candidatus Accumulibacter clades.</title>
        <authorList>
            <person name="Skennerton C.T."/>
            <person name="Barr J.J."/>
            <person name="Slater F.R."/>
            <person name="Bond P.L."/>
            <person name="Tyson G.W."/>
        </authorList>
    </citation>
    <scope>NUCLEOTIDE SEQUENCE [LARGE SCALE GENOMIC DNA]</scope>
    <source>
        <strain evidence="5">SK-02</strain>
    </source>
</reference>
<accession>A0A080MAR9</accession>